<protein>
    <submittedName>
        <fullName evidence="1">Uncharacterized protein</fullName>
    </submittedName>
</protein>
<evidence type="ECO:0000313" key="1">
    <source>
        <dbReference type="EMBL" id="CAG7822327.1"/>
    </source>
</evidence>
<gene>
    <name evidence="1" type="ORF">AFUS01_LOCUS32609</name>
</gene>
<reference evidence="1" key="1">
    <citation type="submission" date="2021-06" db="EMBL/GenBank/DDBJ databases">
        <authorList>
            <person name="Hodson N. C."/>
            <person name="Mongue J. A."/>
            <person name="Jaron S. K."/>
        </authorList>
    </citation>
    <scope>NUCLEOTIDE SEQUENCE</scope>
</reference>
<organism evidence="1 2">
    <name type="scientific">Allacma fusca</name>
    <dbReference type="NCBI Taxonomy" id="39272"/>
    <lineage>
        <taxon>Eukaryota</taxon>
        <taxon>Metazoa</taxon>
        <taxon>Ecdysozoa</taxon>
        <taxon>Arthropoda</taxon>
        <taxon>Hexapoda</taxon>
        <taxon>Collembola</taxon>
        <taxon>Symphypleona</taxon>
        <taxon>Sminthuridae</taxon>
        <taxon>Allacma</taxon>
    </lineage>
</organism>
<keyword evidence="2" id="KW-1185">Reference proteome</keyword>
<evidence type="ECO:0000313" key="2">
    <source>
        <dbReference type="Proteomes" id="UP000708208"/>
    </source>
</evidence>
<dbReference type="Proteomes" id="UP000708208">
    <property type="component" value="Unassembled WGS sequence"/>
</dbReference>
<dbReference type="EMBL" id="CAJVCH010526096">
    <property type="protein sequence ID" value="CAG7822327.1"/>
    <property type="molecule type" value="Genomic_DNA"/>
</dbReference>
<sequence length="46" mass="5130">MDSSKFTIREIPTSGLARNFEPPEVTVIGSYSNDPKQNYIDGARNL</sequence>
<feature type="non-terminal residue" evidence="1">
    <location>
        <position position="46"/>
    </location>
</feature>
<name>A0A8J2PBN6_9HEXA</name>
<comment type="caution">
    <text evidence="1">The sequence shown here is derived from an EMBL/GenBank/DDBJ whole genome shotgun (WGS) entry which is preliminary data.</text>
</comment>
<proteinExistence type="predicted"/>
<accession>A0A8J2PBN6</accession>
<dbReference type="AlphaFoldDB" id="A0A8J2PBN6"/>